<feature type="compositionally biased region" description="Acidic residues" evidence="13">
    <location>
        <begin position="737"/>
        <end position="748"/>
    </location>
</feature>
<dbReference type="Proteomes" id="UP001497497">
    <property type="component" value="Unassembled WGS sequence"/>
</dbReference>
<feature type="compositionally biased region" description="Low complexity" evidence="13">
    <location>
        <begin position="1320"/>
        <end position="1344"/>
    </location>
</feature>
<evidence type="ECO:0000256" key="1">
    <source>
        <dbReference type="ARBA" id="ARBA00004123"/>
    </source>
</evidence>
<dbReference type="Pfam" id="PF18876">
    <property type="entry name" value="AFF4_CHD"/>
    <property type="match status" value="1"/>
</dbReference>
<feature type="compositionally biased region" description="Polar residues" evidence="13">
    <location>
        <begin position="802"/>
        <end position="821"/>
    </location>
</feature>
<feature type="compositionally biased region" description="Low complexity" evidence="13">
    <location>
        <begin position="722"/>
        <end position="736"/>
    </location>
</feature>
<sequence length="1760" mass="189250">MDFRDQIIPSNNRPDERKREEARIARANQLKPLAEPETPQVVQGDNTFSRVDVPNNESDQMSKTVREVLGPYYNLLGGSTNGYRVSSSFKEAQVTSSEKPKISEVDGGCDTVSSISGVSRVAAKQSALDTGQHQLSGHAHSNSSGHPHKPLYSSLGIVPGDSKRIGSSSFSSQKQSSSSLPSITPSKQSKAPVLSTPPGGSHPAASSLAVHSSSSPGAPVLSPYDIKDIPVPPKLKDGTKESNLRHRDKEHTPPPPSLTAKQALANVGKSPVKDASPNPVQSNHLSHLPSQSHSSSKAKPTPKHQQLSPSPGNEITTQQSSASKDHKVSVNHQPSPTPQQVSLSASSSTSASLNQKHSTSPSLPSAQGHASSPSAPTKVSSSPTPLLQSATPTKNSARLPNPNGVTTHSKMATLGLTSSSKPVNETANASTGSSVEKSRSLKLNMPTEGKTATTKSDLNDIFKEMTVQPPHTSIETPQKAGDKFPFPLPAIRERLQTLDIIKEKVPEDAKTLQVDDKLGDSKGCQPIVKDEAIIPFPIADIKEEDLSQKEDKAQTCSPPTSQTVKDEEKMNHPVREKAEEKLKQESSAASPLKRSPVDEKAGVSESVTANLPCYNARKPSVKSMGKTIPDENSILIRDLDLSEDSDAEPTSEDNTSASQSKKGKVIATPGAAPVKRARSPMSSSSSNISSDSSSESGGDDDDDDNEMDKNIKAKISSERRSSSSSSNSSSDSSSDSSSEENEDDENEDKDSGNEGEPAVVDRGEKTPSPPNRKGIMGPASVGTPSTVVQNNNDDSRIWQLNHFIQPSKKSSTSPANASPSKPVSPPTCHSAPPSVQHKEDTGGKSPDQPRQRSLKEIGPCNSMPFDITAHHRLSDDDSDDHQADREDNEDEDEFRRKHGGKNDLKPAVRKTLVSSSGLKEPKQLREDSGRKPGLKDSKTDIVDRKKSDNVLVKDSKMLNSVTNNKDKKVSLSVSADKLPSSNTKKRRSKTGSSSDDEIDVVGFTPDKKTRQLASSPDKTVSQSKQDVTKQLNGVLSMSSDEDSKSTMSRGKNAPSHLIKNHRRKEMSGDHNPSTTITTHHNAHEPSSSRATTSPVGKASKKLPAESEVALDHLESISRPPNLLSPIHPVCSPPPYPSTKPLPSFQTSFSPAPVPVTSVPPIVTLSHGTAHPKIMIHISRKLLSEKSLSRLKEKKEKRRRGGKTSSDTKSLVPTSKCDIISESVKESRVPPITDVKSSPHVNSSIRENDAPSLQTSSGTKRKAPVPNDAGDGGASNHIYKIPKSQKTSSELTSSTSAVSQDTDSSAAVPKSNKFTRLEPNSVSAHKSSSSSAVKNIDFSLSSSDSSRGDNGKPHKRKPDPDEEPTSKKAKGDLTIPDRSSTPTVSAPAPIRKRRDSANSTSSKSSRQSTSSKKSRRSSNASNVSNSNNNINNNNNNNIDKPSPPVTNGPTLPFNSYGTNGTSSTRVTPSSRQASLPSPLPVETQLLGHEHYLSRAKEHKHHADSQKDKMARFEPYLRSGLSFFLAGFSMEQCKKDLNASYSLYNDTSNLLQYAIRLRVNSSTNSESSDRERKLIVLIIRLRAYLNHRLYRLRKSEVSKLKKVIESEQSKLHTSSTATASSSASANSNSKPHAPSPHQNNWNKNSTGTPSPMSPTPSPATSVSSQGSCELVTGKITNGTSLTSPSPGMVSVHQRVHTVTQKYFALTSHLVKAMELWDQADAETKGLEDFFNILDTSCGVLTFHSEPPNIVRYMKHALRLLNL</sequence>
<evidence type="ECO:0000256" key="7">
    <source>
        <dbReference type="ARBA" id="ARBA00023015"/>
    </source>
</evidence>
<feature type="compositionally biased region" description="Polar residues" evidence="13">
    <location>
        <begin position="782"/>
        <end position="792"/>
    </location>
</feature>
<feature type="compositionally biased region" description="Polar residues" evidence="13">
    <location>
        <begin position="354"/>
        <end position="369"/>
    </location>
</feature>
<comment type="similarity">
    <text evidence="2">Belongs to the AF4 family.</text>
</comment>
<comment type="function">
    <text evidence="11">Has a role in transcriptional regulation. Acts in parallel with the Ras/MAPK and the PI3K/PKB pathways in the control of cell identity and cellular growth. Essential for regulation of the cytoskeleton and cell growth but not for cell proliferation or growth rate. Required specifically for the microtubule-based basal transport of lipid droplets. Plays a partially redundant function downstream of Raf in cell fate specification in the developing eye. Pair-rule protein that regulates embryonic cellularization, gastrulation and segmentation.</text>
</comment>
<feature type="compositionally biased region" description="Basic and acidic residues" evidence="13">
    <location>
        <begin position="836"/>
        <end position="855"/>
    </location>
</feature>
<feature type="compositionally biased region" description="Polar residues" evidence="13">
    <location>
        <begin position="303"/>
        <end position="322"/>
    </location>
</feature>
<feature type="region of interest" description="Disordered" evidence="13">
    <location>
        <begin position="27"/>
        <end position="61"/>
    </location>
</feature>
<feature type="compositionally biased region" description="Polar residues" evidence="13">
    <location>
        <begin position="40"/>
        <end position="61"/>
    </location>
</feature>
<keyword evidence="4" id="KW-0217">Developmental protein</keyword>
<evidence type="ECO:0000256" key="13">
    <source>
        <dbReference type="SAM" id="MobiDB-lite"/>
    </source>
</evidence>
<feature type="compositionally biased region" description="Basic and acidic residues" evidence="13">
    <location>
        <begin position="564"/>
        <end position="584"/>
    </location>
</feature>
<dbReference type="InterPro" id="IPR043640">
    <property type="entry name" value="AF4/FMR2_CHD"/>
</dbReference>
<feature type="region of interest" description="Disordered" evidence="13">
    <location>
        <begin position="1"/>
        <end position="20"/>
    </location>
</feature>
<keyword evidence="10" id="KW-0539">Nucleus</keyword>
<dbReference type="GO" id="GO:0003677">
    <property type="term" value="F:DNA binding"/>
    <property type="evidence" value="ECO:0007669"/>
    <property type="project" value="UniProtKB-KW"/>
</dbReference>
<keyword evidence="6" id="KW-0562">Pair-rule protein</keyword>
<feature type="compositionally biased region" description="Polar residues" evidence="13">
    <location>
        <begin position="554"/>
        <end position="563"/>
    </location>
</feature>
<feature type="compositionally biased region" description="Low complexity" evidence="13">
    <location>
        <begin position="681"/>
        <end position="696"/>
    </location>
</feature>
<organism evidence="15 16">
    <name type="scientific">Lymnaea stagnalis</name>
    <name type="common">Great pond snail</name>
    <name type="synonym">Helix stagnalis</name>
    <dbReference type="NCBI Taxonomy" id="6523"/>
    <lineage>
        <taxon>Eukaryota</taxon>
        <taxon>Metazoa</taxon>
        <taxon>Spiralia</taxon>
        <taxon>Lophotrochozoa</taxon>
        <taxon>Mollusca</taxon>
        <taxon>Gastropoda</taxon>
        <taxon>Heterobranchia</taxon>
        <taxon>Euthyneura</taxon>
        <taxon>Panpulmonata</taxon>
        <taxon>Hygrophila</taxon>
        <taxon>Lymnaeoidea</taxon>
        <taxon>Lymnaeidae</taxon>
        <taxon>Lymnaea</taxon>
    </lineage>
</organism>
<feature type="compositionally biased region" description="Basic and acidic residues" evidence="13">
    <location>
        <begin position="919"/>
        <end position="956"/>
    </location>
</feature>
<feature type="compositionally biased region" description="Polar residues" evidence="13">
    <location>
        <begin position="1070"/>
        <end position="1094"/>
    </location>
</feature>
<dbReference type="PANTHER" id="PTHR10528:SF17">
    <property type="entry name" value="AF4_FMR2 FAMILY MEMBER LILLI"/>
    <property type="match status" value="1"/>
</dbReference>
<feature type="compositionally biased region" description="Basic and acidic residues" evidence="13">
    <location>
        <begin position="868"/>
        <end position="885"/>
    </location>
</feature>
<protein>
    <recommendedName>
        <fullName evidence="3">AF4/FMR2 family member lilli</fullName>
    </recommendedName>
    <alternativeName>
        <fullName evidence="12">Protein lilliputian</fullName>
    </alternativeName>
</protein>
<proteinExistence type="inferred from homology"/>
<comment type="caution">
    <text evidence="15">The sequence shown here is derived from an EMBL/GenBank/DDBJ whole genome shotgun (WGS) entry which is preliminary data.</text>
</comment>
<evidence type="ECO:0000256" key="12">
    <source>
        <dbReference type="ARBA" id="ARBA00032149"/>
    </source>
</evidence>
<evidence type="ECO:0000259" key="14">
    <source>
        <dbReference type="Pfam" id="PF18876"/>
    </source>
</evidence>
<feature type="compositionally biased region" description="Basic and acidic residues" evidence="13">
    <location>
        <begin position="234"/>
        <end position="252"/>
    </location>
</feature>
<evidence type="ECO:0000256" key="6">
    <source>
        <dbReference type="ARBA" id="ARBA00022788"/>
    </source>
</evidence>
<dbReference type="GO" id="GO:0007366">
    <property type="term" value="P:periodic partitioning by pair rule gene"/>
    <property type="evidence" value="ECO:0007669"/>
    <property type="project" value="UniProtKB-KW"/>
</dbReference>
<keyword evidence="7" id="KW-0805">Transcription regulation</keyword>
<feature type="compositionally biased region" description="Low complexity" evidence="13">
    <location>
        <begin position="1609"/>
        <end position="1635"/>
    </location>
</feature>
<keyword evidence="9" id="KW-0804">Transcription</keyword>
<keyword evidence="5" id="KW-0597">Phosphoprotein</keyword>
<evidence type="ECO:0000256" key="5">
    <source>
        <dbReference type="ARBA" id="ARBA00022553"/>
    </source>
</evidence>
<feature type="compositionally biased region" description="Polar residues" evidence="13">
    <location>
        <begin position="1446"/>
        <end position="1474"/>
    </location>
</feature>
<feature type="domain" description="AF4/FMR2 C-terminal homology" evidence="14">
    <location>
        <begin position="1481"/>
        <end position="1759"/>
    </location>
</feature>
<feature type="compositionally biased region" description="Low complexity" evidence="13">
    <location>
        <begin position="281"/>
        <end position="295"/>
    </location>
</feature>
<dbReference type="InterPro" id="IPR007797">
    <property type="entry name" value="AF4/FMR2"/>
</dbReference>
<feature type="region of interest" description="Disordered" evidence="13">
    <location>
        <begin position="1603"/>
        <end position="1664"/>
    </location>
</feature>
<evidence type="ECO:0000256" key="4">
    <source>
        <dbReference type="ARBA" id="ARBA00022473"/>
    </source>
</evidence>
<feature type="compositionally biased region" description="Low complexity" evidence="13">
    <location>
        <begin position="1283"/>
        <end position="1298"/>
    </location>
</feature>
<dbReference type="GO" id="GO:0010468">
    <property type="term" value="P:regulation of gene expression"/>
    <property type="evidence" value="ECO:0007669"/>
    <property type="project" value="InterPro"/>
</dbReference>
<feature type="compositionally biased region" description="Low complexity" evidence="13">
    <location>
        <begin position="1396"/>
        <end position="1436"/>
    </location>
</feature>
<feature type="compositionally biased region" description="Basic and acidic residues" evidence="13">
    <location>
        <begin position="707"/>
        <end position="721"/>
    </location>
</feature>
<keyword evidence="16" id="KW-1185">Reference proteome</keyword>
<name>A0AAV2I896_LYMST</name>
<feature type="compositionally biased region" description="Polar residues" evidence="13">
    <location>
        <begin position="1011"/>
        <end position="1038"/>
    </location>
</feature>
<gene>
    <name evidence="15" type="ORF">GSLYS_00014341001</name>
</gene>
<feature type="compositionally biased region" description="Polar residues" evidence="13">
    <location>
        <begin position="127"/>
        <end position="145"/>
    </location>
</feature>
<evidence type="ECO:0000256" key="10">
    <source>
        <dbReference type="ARBA" id="ARBA00023242"/>
    </source>
</evidence>
<evidence type="ECO:0000256" key="9">
    <source>
        <dbReference type="ARBA" id="ARBA00023163"/>
    </source>
</evidence>
<feature type="compositionally biased region" description="Basic and acidic residues" evidence="13">
    <location>
        <begin position="540"/>
        <end position="553"/>
    </location>
</feature>
<evidence type="ECO:0000256" key="3">
    <source>
        <dbReference type="ARBA" id="ARBA00021888"/>
    </source>
</evidence>
<evidence type="ECO:0000256" key="2">
    <source>
        <dbReference type="ARBA" id="ARBA00007354"/>
    </source>
</evidence>
<accession>A0AAV2I896</accession>
<feature type="compositionally biased region" description="Acidic residues" evidence="13">
    <location>
        <begin position="697"/>
        <end position="706"/>
    </location>
</feature>
<feature type="compositionally biased region" description="Low complexity" evidence="13">
    <location>
        <begin position="370"/>
        <end position="385"/>
    </location>
</feature>
<feature type="compositionally biased region" description="Polar residues" evidence="13">
    <location>
        <begin position="1234"/>
        <end position="1257"/>
    </location>
</feature>
<feature type="compositionally biased region" description="Polar residues" evidence="13">
    <location>
        <begin position="1202"/>
        <end position="1212"/>
    </location>
</feature>
<feature type="region of interest" description="Disordered" evidence="13">
    <location>
        <begin position="540"/>
        <end position="1111"/>
    </location>
</feature>
<feature type="compositionally biased region" description="Low complexity" evidence="13">
    <location>
        <begin position="201"/>
        <end position="218"/>
    </location>
</feature>
<feature type="compositionally biased region" description="Acidic residues" evidence="13">
    <location>
        <begin position="641"/>
        <end position="651"/>
    </location>
</feature>
<feature type="compositionally biased region" description="Polar residues" evidence="13">
    <location>
        <begin position="330"/>
        <end position="341"/>
    </location>
</feature>
<feature type="compositionally biased region" description="Low complexity" evidence="13">
    <location>
        <begin position="165"/>
        <end position="189"/>
    </location>
</feature>
<comment type="subcellular location">
    <subcellularLocation>
        <location evidence="1">Nucleus</location>
    </subcellularLocation>
</comment>
<evidence type="ECO:0000313" key="16">
    <source>
        <dbReference type="Proteomes" id="UP001497497"/>
    </source>
</evidence>
<evidence type="ECO:0000313" key="15">
    <source>
        <dbReference type="EMBL" id="CAL1540692.1"/>
    </source>
</evidence>
<feature type="compositionally biased region" description="Polar residues" evidence="13">
    <location>
        <begin position="386"/>
        <end position="435"/>
    </location>
</feature>
<feature type="compositionally biased region" description="Low complexity" evidence="13">
    <location>
        <begin position="342"/>
        <end position="353"/>
    </location>
</feature>
<evidence type="ECO:0000256" key="8">
    <source>
        <dbReference type="ARBA" id="ARBA00023125"/>
    </source>
</evidence>
<keyword evidence="8" id="KW-0238">DNA-binding</keyword>
<dbReference type="EMBL" id="CAXITT010000395">
    <property type="protein sequence ID" value="CAL1540692.1"/>
    <property type="molecule type" value="Genomic_DNA"/>
</dbReference>
<dbReference type="PANTHER" id="PTHR10528">
    <property type="entry name" value="AF4/FMR2 FAMILY MEMBER"/>
    <property type="match status" value="1"/>
</dbReference>
<feature type="region of interest" description="Disordered" evidence="13">
    <location>
        <begin position="120"/>
        <end position="459"/>
    </location>
</feature>
<reference evidence="15 16" key="1">
    <citation type="submission" date="2024-04" db="EMBL/GenBank/DDBJ databases">
        <authorList>
            <consortium name="Genoscope - CEA"/>
            <person name="William W."/>
        </authorList>
    </citation>
    <scope>NUCLEOTIDE SEQUENCE [LARGE SCALE GENOMIC DNA]</scope>
</reference>
<feature type="region of interest" description="Disordered" evidence="13">
    <location>
        <begin position="1186"/>
        <end position="1477"/>
    </location>
</feature>
<evidence type="ECO:0000256" key="11">
    <source>
        <dbReference type="ARBA" id="ARBA00024653"/>
    </source>
</evidence>
<dbReference type="GO" id="GO:0032783">
    <property type="term" value="C:super elongation complex"/>
    <property type="evidence" value="ECO:0007669"/>
    <property type="project" value="TreeGrafter"/>
</dbReference>